<dbReference type="InterPro" id="IPR050188">
    <property type="entry name" value="RluA_PseudoU_synthase"/>
</dbReference>
<comment type="catalytic activity">
    <reaction evidence="1">
        <text>uridine(955/2504/2580) in 23S rRNA = pseudouridine(955/2504/2580) in 23S rRNA</text>
        <dbReference type="Rhea" id="RHEA:42528"/>
        <dbReference type="Rhea" id="RHEA-COMP:10099"/>
        <dbReference type="Rhea" id="RHEA-COMP:10100"/>
        <dbReference type="ChEBI" id="CHEBI:65314"/>
        <dbReference type="ChEBI" id="CHEBI:65315"/>
        <dbReference type="EC" id="5.4.99.24"/>
    </reaction>
</comment>
<dbReference type="InterPro" id="IPR006225">
    <property type="entry name" value="PsdUridine_synth_RluC/D"/>
</dbReference>
<dbReference type="GO" id="GO:0003723">
    <property type="term" value="F:RNA binding"/>
    <property type="evidence" value="ECO:0007669"/>
    <property type="project" value="UniProtKB-KW"/>
</dbReference>
<dbReference type="Pfam" id="PF01479">
    <property type="entry name" value="S4"/>
    <property type="match status" value="1"/>
</dbReference>
<dbReference type="InterPro" id="IPR002942">
    <property type="entry name" value="S4_RNA-bd"/>
</dbReference>
<evidence type="ECO:0000259" key="10">
    <source>
        <dbReference type="SMART" id="SM00363"/>
    </source>
</evidence>
<reference evidence="12" key="1">
    <citation type="submission" date="2016-10" db="EMBL/GenBank/DDBJ databases">
        <authorList>
            <person name="Varghese N."/>
            <person name="Submissions S."/>
        </authorList>
    </citation>
    <scope>NUCLEOTIDE SEQUENCE [LARGE SCALE GENOMIC DNA]</scope>
    <source>
        <strain evidence="12">DSM 241</strain>
    </source>
</reference>
<evidence type="ECO:0000256" key="7">
    <source>
        <dbReference type="PIRSR" id="PIRSR606225-1"/>
    </source>
</evidence>
<evidence type="ECO:0000256" key="3">
    <source>
        <dbReference type="ARBA" id="ARBA00010876"/>
    </source>
</evidence>
<dbReference type="SUPFAM" id="SSF55120">
    <property type="entry name" value="Pseudouridine synthase"/>
    <property type="match status" value="1"/>
</dbReference>
<gene>
    <name evidence="11" type="ORF">SAMN05444515_11029</name>
</gene>
<evidence type="ECO:0000256" key="2">
    <source>
        <dbReference type="ARBA" id="ARBA00002876"/>
    </source>
</evidence>
<dbReference type="EMBL" id="FOAA01000010">
    <property type="protein sequence ID" value="SEL13921.1"/>
    <property type="molecule type" value="Genomic_DNA"/>
</dbReference>
<evidence type="ECO:0000256" key="5">
    <source>
        <dbReference type="ARBA" id="ARBA00022884"/>
    </source>
</evidence>
<feature type="active site" evidence="7">
    <location>
        <position position="155"/>
    </location>
</feature>
<comment type="catalytic activity">
    <reaction evidence="9">
        <text>a uridine in RNA = a pseudouridine in RNA</text>
        <dbReference type="Rhea" id="RHEA:48348"/>
        <dbReference type="Rhea" id="RHEA-COMP:12068"/>
        <dbReference type="Rhea" id="RHEA-COMP:12069"/>
        <dbReference type="ChEBI" id="CHEBI:65314"/>
        <dbReference type="ChEBI" id="CHEBI:65315"/>
    </reaction>
</comment>
<dbReference type="InterPro" id="IPR006145">
    <property type="entry name" value="PsdUridine_synth_RsuA/RluA"/>
</dbReference>
<evidence type="ECO:0000256" key="8">
    <source>
        <dbReference type="PROSITE-ProRule" id="PRU00182"/>
    </source>
</evidence>
<dbReference type="AlphaFoldDB" id="A0A1H7MS54"/>
<dbReference type="STRING" id="1396821.SAMN05444515_11029"/>
<dbReference type="SMART" id="SM00363">
    <property type="entry name" value="S4"/>
    <property type="match status" value="1"/>
</dbReference>
<evidence type="ECO:0000256" key="9">
    <source>
        <dbReference type="RuleBase" id="RU362028"/>
    </source>
</evidence>
<evidence type="ECO:0000313" key="11">
    <source>
        <dbReference type="EMBL" id="SEL13921.1"/>
    </source>
</evidence>
<dbReference type="Proteomes" id="UP000199256">
    <property type="component" value="Unassembled WGS sequence"/>
</dbReference>
<dbReference type="PANTHER" id="PTHR21600:SF92">
    <property type="entry name" value="RIBOSOMAL LARGE SUBUNIT PSEUDOURIDINE SYNTHASE C"/>
    <property type="match status" value="1"/>
</dbReference>
<dbReference type="Gene3D" id="3.10.290.10">
    <property type="entry name" value="RNA-binding S4 domain"/>
    <property type="match status" value="1"/>
</dbReference>
<sequence>MTCYYPRMPEMPQSPASRVVHAQVTRDEDGQRVDNFLMRRLKGVPRSRIYRLLRKGEVRVNKGRCKPDYRLSVGDVVRIPPVTRSEKKLEDLPLPEGLARTLAESVLLEDDDLLILNKPAGLPVHGGSGVPVGVIEGLRRLRPEAGFLELAHRLDRETSGCLVLARNRPALLAFHELLRHGGVDKVYHTLVAGHWQGGPRRVVQSLSRTERRGEVRLVQVDEEGQDADSFFTPRQGFAEATLMDVQIGTGRTHQIRVHAAHEGHPVAGDRHYGDFEFNRRMRRLGLKRQFLHAASLRFTLPTRGCAYDVVAPLDPALEQVLEKLEPR</sequence>
<evidence type="ECO:0000256" key="1">
    <source>
        <dbReference type="ARBA" id="ARBA00000381"/>
    </source>
</evidence>
<name>A0A1H7MS54_9GAMM</name>
<dbReference type="InterPro" id="IPR036986">
    <property type="entry name" value="S4_RNA-bd_sf"/>
</dbReference>
<keyword evidence="12" id="KW-1185">Reference proteome</keyword>
<keyword evidence="4" id="KW-0698">rRNA processing</keyword>
<dbReference type="PROSITE" id="PS50889">
    <property type="entry name" value="S4"/>
    <property type="match status" value="1"/>
</dbReference>
<keyword evidence="6 9" id="KW-0413">Isomerase</keyword>
<evidence type="ECO:0000313" key="12">
    <source>
        <dbReference type="Proteomes" id="UP000199256"/>
    </source>
</evidence>
<feature type="domain" description="RNA-binding S4" evidence="10">
    <location>
        <begin position="31"/>
        <end position="90"/>
    </location>
</feature>
<dbReference type="PANTHER" id="PTHR21600">
    <property type="entry name" value="MITOCHONDRIAL RNA PSEUDOURIDINE SYNTHASE"/>
    <property type="match status" value="1"/>
</dbReference>
<dbReference type="InterPro" id="IPR020103">
    <property type="entry name" value="PsdUridine_synth_cat_dom_sf"/>
</dbReference>
<dbReference type="EC" id="5.4.99.-" evidence="9"/>
<dbReference type="Pfam" id="PF00849">
    <property type="entry name" value="PseudoU_synth_2"/>
    <property type="match status" value="1"/>
</dbReference>
<protein>
    <recommendedName>
        <fullName evidence="9">Pseudouridine synthase</fullName>
        <ecNumber evidence="9">5.4.99.-</ecNumber>
    </recommendedName>
</protein>
<keyword evidence="5 8" id="KW-0694">RNA-binding</keyword>
<dbReference type="CDD" id="cd00165">
    <property type="entry name" value="S4"/>
    <property type="match status" value="1"/>
</dbReference>
<dbReference type="Gene3D" id="3.30.2350.10">
    <property type="entry name" value="Pseudouridine synthase"/>
    <property type="match status" value="1"/>
</dbReference>
<dbReference type="SUPFAM" id="SSF55174">
    <property type="entry name" value="Alpha-L RNA-binding motif"/>
    <property type="match status" value="1"/>
</dbReference>
<dbReference type="GO" id="GO:0160141">
    <property type="term" value="F:23S rRNA pseudouridine(955/2504/2580) synthase activity"/>
    <property type="evidence" value="ECO:0007669"/>
    <property type="project" value="UniProtKB-EC"/>
</dbReference>
<evidence type="ECO:0000256" key="4">
    <source>
        <dbReference type="ARBA" id="ARBA00022552"/>
    </source>
</evidence>
<dbReference type="InterPro" id="IPR006224">
    <property type="entry name" value="PsdUridine_synth_RluA-like_CS"/>
</dbReference>
<dbReference type="CDD" id="cd02869">
    <property type="entry name" value="PseudoU_synth_RluA_like"/>
    <property type="match status" value="1"/>
</dbReference>
<dbReference type="GO" id="GO:0000455">
    <property type="term" value="P:enzyme-directed rRNA pseudouridine synthesis"/>
    <property type="evidence" value="ECO:0007669"/>
    <property type="project" value="UniProtKB-ARBA"/>
</dbReference>
<dbReference type="PROSITE" id="PS01129">
    <property type="entry name" value="PSI_RLU"/>
    <property type="match status" value="1"/>
</dbReference>
<proteinExistence type="inferred from homology"/>
<comment type="function">
    <text evidence="2">Responsible for synthesis of pseudouridine from uracil at positions 955, 2504 and 2580 in 23S ribosomal RNA.</text>
</comment>
<evidence type="ECO:0000256" key="6">
    <source>
        <dbReference type="ARBA" id="ARBA00023235"/>
    </source>
</evidence>
<dbReference type="NCBIfam" id="TIGR00005">
    <property type="entry name" value="rluA_subfam"/>
    <property type="match status" value="1"/>
</dbReference>
<accession>A0A1H7MS54</accession>
<organism evidence="11 12">
    <name type="scientific">Ectothiorhodospira marina</name>
    <dbReference type="NCBI Taxonomy" id="1396821"/>
    <lineage>
        <taxon>Bacteria</taxon>
        <taxon>Pseudomonadati</taxon>
        <taxon>Pseudomonadota</taxon>
        <taxon>Gammaproteobacteria</taxon>
        <taxon>Chromatiales</taxon>
        <taxon>Ectothiorhodospiraceae</taxon>
        <taxon>Ectothiorhodospira</taxon>
    </lineage>
</organism>
<comment type="similarity">
    <text evidence="3 9">Belongs to the pseudouridine synthase RluA family.</text>
</comment>